<keyword evidence="1" id="KW-0812">Transmembrane</keyword>
<reference evidence="4 5" key="1">
    <citation type="submission" date="2014-06" db="EMBL/GenBank/DDBJ databases">
        <title>Draft genome sequence of an extremely salt tolerant bacteria Halomonas salina/CIFRI 1.</title>
        <authorList>
            <person name="Behera B.D."/>
            <person name="Meena D.K."/>
            <person name="Das P."/>
            <person name="Maharana J."/>
            <person name="Paria P."/>
            <person name="Sharma A.P."/>
            <person name="Shamsudheen K.V."/>
            <person name="Rijit J."/>
            <person name="Dixit V."/>
            <person name="Verma A."/>
            <person name="Scaria V."/>
            <person name="Sivasubbu S."/>
        </authorList>
    </citation>
    <scope>NUCLEOTIDE SEQUENCE [LARGE SCALE GENOMIC DNA]</scope>
    <source>
        <strain evidence="4 5">CIFRI 1</strain>
    </source>
</reference>
<feature type="transmembrane region" description="Helical" evidence="1">
    <location>
        <begin position="190"/>
        <end position="212"/>
    </location>
</feature>
<accession>A0ABR4WUN0</accession>
<feature type="transmembrane region" description="Helical" evidence="1">
    <location>
        <begin position="287"/>
        <end position="305"/>
    </location>
</feature>
<dbReference type="Pfam" id="PF07695">
    <property type="entry name" value="7TMR-DISM_7TM"/>
    <property type="match status" value="1"/>
</dbReference>
<dbReference type="InterPro" id="IPR043128">
    <property type="entry name" value="Rev_trsase/Diguanyl_cyclase"/>
</dbReference>
<feature type="chain" id="PRO_5045595892" description="GGDEF domain-containing protein" evidence="2">
    <location>
        <begin position="36"/>
        <end position="596"/>
    </location>
</feature>
<keyword evidence="2" id="KW-0732">Signal</keyword>
<dbReference type="InterPro" id="IPR052163">
    <property type="entry name" value="DGC-Regulatory_Protein"/>
</dbReference>
<dbReference type="Proteomes" id="UP000029721">
    <property type="component" value="Unassembled WGS sequence"/>
</dbReference>
<feature type="transmembrane region" description="Helical" evidence="1">
    <location>
        <begin position="219"/>
        <end position="243"/>
    </location>
</feature>
<dbReference type="SUPFAM" id="SSF55073">
    <property type="entry name" value="Nucleotide cyclase"/>
    <property type="match status" value="1"/>
</dbReference>
<dbReference type="PANTHER" id="PTHR46663">
    <property type="entry name" value="DIGUANYLATE CYCLASE DGCT-RELATED"/>
    <property type="match status" value="1"/>
</dbReference>
<dbReference type="CDD" id="cd01949">
    <property type="entry name" value="GGDEF"/>
    <property type="match status" value="1"/>
</dbReference>
<dbReference type="Pfam" id="PF07696">
    <property type="entry name" value="7TMR-DISMED2"/>
    <property type="match status" value="1"/>
</dbReference>
<name>A0ABR4WUN0_9GAMM</name>
<keyword evidence="5" id="KW-1185">Reference proteome</keyword>
<feature type="domain" description="GGDEF" evidence="3">
    <location>
        <begin position="464"/>
        <end position="596"/>
    </location>
</feature>
<gene>
    <name evidence="4" type="ORF">FP66_03675</name>
</gene>
<evidence type="ECO:0000259" key="3">
    <source>
        <dbReference type="PROSITE" id="PS50887"/>
    </source>
</evidence>
<comment type="caution">
    <text evidence="4">The sequence shown here is derived from an EMBL/GenBank/DDBJ whole genome shotgun (WGS) entry which is preliminary data.</text>
</comment>
<dbReference type="InterPro" id="IPR011622">
    <property type="entry name" value="7TMR_DISM_rcpt_extracell_dom2"/>
</dbReference>
<dbReference type="NCBIfam" id="TIGR00254">
    <property type="entry name" value="GGDEF"/>
    <property type="match status" value="1"/>
</dbReference>
<dbReference type="Gene3D" id="3.30.70.270">
    <property type="match status" value="1"/>
</dbReference>
<feature type="transmembrane region" description="Helical" evidence="1">
    <location>
        <begin position="371"/>
        <end position="392"/>
    </location>
</feature>
<feature type="signal peptide" evidence="2">
    <location>
        <begin position="1"/>
        <end position="35"/>
    </location>
</feature>
<dbReference type="Pfam" id="PF00990">
    <property type="entry name" value="GGDEF"/>
    <property type="match status" value="1"/>
</dbReference>
<keyword evidence="1" id="KW-0472">Membrane</keyword>
<keyword evidence="1" id="KW-1133">Transmembrane helix</keyword>
<organism evidence="4 5">
    <name type="scientific">Halomonas salina</name>
    <dbReference type="NCBI Taxonomy" id="42565"/>
    <lineage>
        <taxon>Bacteria</taxon>
        <taxon>Pseudomonadati</taxon>
        <taxon>Pseudomonadota</taxon>
        <taxon>Gammaproteobacteria</taxon>
        <taxon>Oceanospirillales</taxon>
        <taxon>Halomonadaceae</taxon>
        <taxon>Halomonas</taxon>
    </lineage>
</organism>
<proteinExistence type="predicted"/>
<evidence type="ECO:0000256" key="2">
    <source>
        <dbReference type="SAM" id="SignalP"/>
    </source>
</evidence>
<evidence type="ECO:0000256" key="1">
    <source>
        <dbReference type="SAM" id="Phobius"/>
    </source>
</evidence>
<dbReference type="RefSeq" id="WP_035595145.1">
    <property type="nucleotide sequence ID" value="NZ_JOKD01000017.1"/>
</dbReference>
<feature type="transmembrane region" description="Helical" evidence="1">
    <location>
        <begin position="342"/>
        <end position="359"/>
    </location>
</feature>
<dbReference type="SMART" id="SM00267">
    <property type="entry name" value="GGDEF"/>
    <property type="match status" value="1"/>
</dbReference>
<sequence>MILRVSFPNILLSCGLRSMLAAMVLPFLLSTGAMASSGPPPTIESVAMLDDPGGQWQAKELVGREDAFRPVDTRADLSVGYTGHPVWLRLRISGGAHGASEAVLRFVYPLLEHVSLYRVQGGAIVDAWQSGLVVPSERRAVAHRLPSFPLNLEAGETATLLARVESAGSMALGVELLSLEAFRVANDREMFWLSAYVGLLVALGAYNLLLFVGLQERVFLLYALFVGSFCVAVITANGLGPLLLWGGLGEATVRFVTLGFTLSAALGTLFAQQFLRTRHFAPGWHRALRWLLMACLAGMIGAVLLPRRGALQLMDVVGLVTCLSLLACAVTCAYRRVPGARLFVLAWAFLLVGASIFALRNLGIIPSNAFTLYGIQAGSALEMLLLSFALAARFNTLKRQKEKAQAQLVASLKTQESILEKRVAERTAELEEMARQDTLTGLLNRTGLADRAAAAWGRREKNGSPLAVLMLDLDDFKPINDRYGHATGDSVIQVIAGRLRHQIRQHDHCARIGGDEFLVLCEDLSGLEEVEALKQRLDAAIHQPIRLSDDTALRVGVSIGIGFDASGTQDLESLMRRADAAMYASKRDERRRAEGS</sequence>
<evidence type="ECO:0000313" key="5">
    <source>
        <dbReference type="Proteomes" id="UP000029721"/>
    </source>
</evidence>
<dbReference type="EMBL" id="JOKD01000017">
    <property type="protein sequence ID" value="KGE78414.1"/>
    <property type="molecule type" value="Genomic_DNA"/>
</dbReference>
<dbReference type="InterPro" id="IPR000160">
    <property type="entry name" value="GGDEF_dom"/>
</dbReference>
<dbReference type="PANTHER" id="PTHR46663:SF4">
    <property type="entry name" value="DIGUANYLATE CYCLASE DGCT-RELATED"/>
    <property type="match status" value="1"/>
</dbReference>
<feature type="transmembrane region" description="Helical" evidence="1">
    <location>
        <begin position="311"/>
        <end position="330"/>
    </location>
</feature>
<dbReference type="InterPro" id="IPR029787">
    <property type="entry name" value="Nucleotide_cyclase"/>
</dbReference>
<protein>
    <recommendedName>
        <fullName evidence="3">GGDEF domain-containing protein</fullName>
    </recommendedName>
</protein>
<feature type="transmembrane region" description="Helical" evidence="1">
    <location>
        <begin position="255"/>
        <end position="275"/>
    </location>
</feature>
<dbReference type="Gene3D" id="2.60.40.2380">
    <property type="match status" value="1"/>
</dbReference>
<dbReference type="InterPro" id="IPR011623">
    <property type="entry name" value="7TMR_DISM_rcpt_extracell_dom1"/>
</dbReference>
<evidence type="ECO:0000313" key="4">
    <source>
        <dbReference type="EMBL" id="KGE78414.1"/>
    </source>
</evidence>
<dbReference type="PROSITE" id="PS50887">
    <property type="entry name" value="GGDEF"/>
    <property type="match status" value="1"/>
</dbReference>